<dbReference type="Proteomes" id="UP001243844">
    <property type="component" value="Unassembled WGS sequence"/>
</dbReference>
<sequence>MEIDGNTSYKQRRFFNYSTGYLLAIFVLLLFIPFQKNSAENQCENGNKFNLSIFNENDYKFQSKSCHEKNGVILKYYLINHSNSKSDYLGEYSEFSAKEEPKIRAVSVYHSKNKKDPLLILIISSYFCCTPQLEGYAYKVGIYRFSLKNNDISIEDVTSQVFGKRASGFEGKLDRTLNFKYKNIASIKRWLDKHY</sequence>
<dbReference type="RefSeq" id="WP_308980975.1">
    <property type="nucleotide sequence ID" value="NZ_JAVIDL010000004.1"/>
</dbReference>
<proteinExistence type="predicted"/>
<keyword evidence="1" id="KW-1133">Transmembrane helix</keyword>
<organism evidence="2 3">
    <name type="scientific">Acinetobacter rudis</name>
    <dbReference type="NCBI Taxonomy" id="632955"/>
    <lineage>
        <taxon>Bacteria</taxon>
        <taxon>Pseudomonadati</taxon>
        <taxon>Pseudomonadota</taxon>
        <taxon>Gammaproteobacteria</taxon>
        <taxon>Moraxellales</taxon>
        <taxon>Moraxellaceae</taxon>
        <taxon>Acinetobacter</taxon>
    </lineage>
</organism>
<feature type="transmembrane region" description="Helical" evidence="1">
    <location>
        <begin position="14"/>
        <end position="34"/>
    </location>
</feature>
<dbReference type="EMBL" id="JAVIDL010000004">
    <property type="protein sequence ID" value="MDQ8934730.1"/>
    <property type="molecule type" value="Genomic_DNA"/>
</dbReference>
<name>A0AAW8J4T5_9GAMM</name>
<keyword evidence="1" id="KW-0472">Membrane</keyword>
<reference evidence="2" key="1">
    <citation type="submission" date="2023-08" db="EMBL/GenBank/DDBJ databases">
        <title>Emergence of clinically-relevant ST2 carbapenem-resistant Acinetobacter baumannii strains in hospital sewages in Zhejiang, East of China.</title>
        <authorList>
            <person name="Kaichao C."/>
            <person name="Zhang R."/>
        </authorList>
    </citation>
    <scope>NUCLEOTIDE SEQUENCE</scope>
    <source>
        <strain evidence="2">M-RB-37</strain>
    </source>
</reference>
<evidence type="ECO:0000313" key="2">
    <source>
        <dbReference type="EMBL" id="MDQ8934730.1"/>
    </source>
</evidence>
<dbReference type="AlphaFoldDB" id="A0AAW8J4T5"/>
<evidence type="ECO:0000256" key="1">
    <source>
        <dbReference type="SAM" id="Phobius"/>
    </source>
</evidence>
<evidence type="ECO:0000313" key="3">
    <source>
        <dbReference type="Proteomes" id="UP001243844"/>
    </source>
</evidence>
<keyword evidence="1" id="KW-0812">Transmembrane</keyword>
<protein>
    <submittedName>
        <fullName evidence="2">Uncharacterized protein</fullName>
    </submittedName>
</protein>
<gene>
    <name evidence="2" type="ORF">RFH47_03130</name>
</gene>
<comment type="caution">
    <text evidence="2">The sequence shown here is derived from an EMBL/GenBank/DDBJ whole genome shotgun (WGS) entry which is preliminary data.</text>
</comment>
<accession>A0AAW8J4T5</accession>